<dbReference type="PANTHER" id="PTHR37206">
    <property type="entry name" value="TRANSMEMBRANE PROTEIN"/>
    <property type="match status" value="1"/>
</dbReference>
<feature type="region of interest" description="Disordered" evidence="1">
    <location>
        <begin position="1"/>
        <end position="26"/>
    </location>
</feature>
<organism evidence="2 3">
    <name type="scientific">Brassica oleracea var. oleracea</name>
    <dbReference type="NCBI Taxonomy" id="109376"/>
    <lineage>
        <taxon>Eukaryota</taxon>
        <taxon>Viridiplantae</taxon>
        <taxon>Streptophyta</taxon>
        <taxon>Embryophyta</taxon>
        <taxon>Tracheophyta</taxon>
        <taxon>Spermatophyta</taxon>
        <taxon>Magnoliopsida</taxon>
        <taxon>eudicotyledons</taxon>
        <taxon>Gunneridae</taxon>
        <taxon>Pentapetalae</taxon>
        <taxon>rosids</taxon>
        <taxon>malvids</taxon>
        <taxon>Brassicales</taxon>
        <taxon>Brassicaceae</taxon>
        <taxon>Brassiceae</taxon>
        <taxon>Brassica</taxon>
    </lineage>
</organism>
<reference evidence="2" key="2">
    <citation type="submission" date="2015-03" db="UniProtKB">
        <authorList>
            <consortium name="EnsemblPlants"/>
        </authorList>
    </citation>
    <scope>IDENTIFICATION</scope>
</reference>
<evidence type="ECO:0000313" key="2">
    <source>
        <dbReference type="EnsemblPlants" id="Bo7g098540.1"/>
    </source>
</evidence>
<feature type="compositionally biased region" description="Low complexity" evidence="1">
    <location>
        <begin position="56"/>
        <end position="71"/>
    </location>
</feature>
<evidence type="ECO:0000313" key="3">
    <source>
        <dbReference type="Proteomes" id="UP000032141"/>
    </source>
</evidence>
<protein>
    <submittedName>
        <fullName evidence="2">Uncharacterized protein</fullName>
    </submittedName>
</protein>
<dbReference type="Gramene" id="Bo7g098540.1">
    <property type="protein sequence ID" value="Bo7g098540.1"/>
    <property type="gene ID" value="Bo7g098540"/>
</dbReference>
<feature type="region of interest" description="Disordered" evidence="1">
    <location>
        <begin position="47"/>
        <end position="74"/>
    </location>
</feature>
<dbReference type="HOGENOM" id="CLU_1273770_0_0_1"/>
<sequence length="209" mass="24210">MCNESTNADTSSSRATQNGGRRDLNCQEHNDDLVVFPPINHENLYTDGFDIERESSSTPSSSSSFSSSSFGSDERYEFDRKPQCHPLETDGKSPPSDSGEKPRWITFLNYCSALEARIIQRWWKLLLARVLPKFRTMASCLCSFSETLRSFYPVIVVVTWWWMRNRARRRGETEAHLRDTIKERDMVIAKLLHQIVQMSELLIEKKHSN</sequence>
<proteinExistence type="predicted"/>
<reference evidence="2 3" key="1">
    <citation type="journal article" date="2014" name="Genome Biol.">
        <title>Transcriptome and methylome profiling reveals relics of genome dominance in the mesopolyploid Brassica oleracea.</title>
        <authorList>
            <person name="Parkin I.A."/>
            <person name="Koh C."/>
            <person name="Tang H."/>
            <person name="Robinson S.J."/>
            <person name="Kagale S."/>
            <person name="Clarke W.E."/>
            <person name="Town C.D."/>
            <person name="Nixon J."/>
            <person name="Krishnakumar V."/>
            <person name="Bidwell S.L."/>
            <person name="Denoeud F."/>
            <person name="Belcram H."/>
            <person name="Links M.G."/>
            <person name="Just J."/>
            <person name="Clarke C."/>
            <person name="Bender T."/>
            <person name="Huebert T."/>
            <person name="Mason A.S."/>
            <person name="Pires J.C."/>
            <person name="Barker G."/>
            <person name="Moore J."/>
            <person name="Walley P.G."/>
            <person name="Manoli S."/>
            <person name="Batley J."/>
            <person name="Edwards D."/>
            <person name="Nelson M.N."/>
            <person name="Wang X."/>
            <person name="Paterson A.H."/>
            <person name="King G."/>
            <person name="Bancroft I."/>
            <person name="Chalhoub B."/>
            <person name="Sharpe A.G."/>
        </authorList>
    </citation>
    <scope>NUCLEOTIDE SEQUENCE</scope>
    <source>
        <strain evidence="2 3">cv. TO1000</strain>
    </source>
</reference>
<feature type="compositionally biased region" description="Polar residues" evidence="1">
    <location>
        <begin position="1"/>
        <end position="19"/>
    </location>
</feature>
<keyword evidence="3" id="KW-1185">Reference proteome</keyword>
<dbReference type="Proteomes" id="UP000032141">
    <property type="component" value="Chromosome C7"/>
</dbReference>
<evidence type="ECO:0000256" key="1">
    <source>
        <dbReference type="SAM" id="MobiDB-lite"/>
    </source>
</evidence>
<dbReference type="EnsemblPlants" id="Bo7g098540.1">
    <property type="protein sequence ID" value="Bo7g098540.1"/>
    <property type="gene ID" value="Bo7g098540"/>
</dbReference>
<accession>A0A0D3DDK3</accession>
<name>A0A0D3DDK3_BRAOL</name>
<dbReference type="AlphaFoldDB" id="A0A0D3DDK3"/>
<dbReference type="PANTHER" id="PTHR37206:SF1">
    <property type="entry name" value="TRANSMEMBRANE PROTEIN"/>
    <property type="match status" value="1"/>
</dbReference>